<dbReference type="EMBL" id="MU167356">
    <property type="protein sequence ID" value="KAG0142218.1"/>
    <property type="molecule type" value="Genomic_DNA"/>
</dbReference>
<dbReference type="OrthoDB" id="2538345at2759"/>
<comment type="caution">
    <text evidence="1">The sequence shown here is derived from an EMBL/GenBank/DDBJ whole genome shotgun (WGS) entry which is preliminary data.</text>
</comment>
<reference evidence="1" key="1">
    <citation type="submission" date="2013-11" db="EMBL/GenBank/DDBJ databases">
        <title>Genome sequence of the fusiform rust pathogen reveals effectors for host alternation and coevolution with pine.</title>
        <authorList>
            <consortium name="DOE Joint Genome Institute"/>
            <person name="Smith K."/>
            <person name="Pendleton A."/>
            <person name="Kubisiak T."/>
            <person name="Anderson C."/>
            <person name="Salamov A."/>
            <person name="Aerts A."/>
            <person name="Riley R."/>
            <person name="Clum A."/>
            <person name="Lindquist E."/>
            <person name="Ence D."/>
            <person name="Campbell M."/>
            <person name="Kronenberg Z."/>
            <person name="Feau N."/>
            <person name="Dhillon B."/>
            <person name="Hamelin R."/>
            <person name="Burleigh J."/>
            <person name="Smith J."/>
            <person name="Yandell M."/>
            <person name="Nelson C."/>
            <person name="Grigoriev I."/>
            <person name="Davis J."/>
        </authorList>
    </citation>
    <scope>NUCLEOTIDE SEQUENCE</scope>
    <source>
        <strain evidence="1">G11</strain>
    </source>
</reference>
<name>A0A9P6NDV1_9BASI</name>
<keyword evidence="2" id="KW-1185">Reference proteome</keyword>
<gene>
    <name evidence="1" type="ORF">CROQUDRAFT_244458</name>
</gene>
<proteinExistence type="predicted"/>
<evidence type="ECO:0000313" key="1">
    <source>
        <dbReference type="EMBL" id="KAG0142218.1"/>
    </source>
</evidence>
<organism evidence="1 2">
    <name type="scientific">Cronartium quercuum f. sp. fusiforme G11</name>
    <dbReference type="NCBI Taxonomy" id="708437"/>
    <lineage>
        <taxon>Eukaryota</taxon>
        <taxon>Fungi</taxon>
        <taxon>Dikarya</taxon>
        <taxon>Basidiomycota</taxon>
        <taxon>Pucciniomycotina</taxon>
        <taxon>Pucciniomycetes</taxon>
        <taxon>Pucciniales</taxon>
        <taxon>Coleosporiaceae</taxon>
        <taxon>Cronartium</taxon>
    </lineage>
</organism>
<dbReference type="Proteomes" id="UP000886653">
    <property type="component" value="Unassembled WGS sequence"/>
</dbReference>
<accession>A0A9P6NDV1</accession>
<sequence>MGKFYIGRAQIEELRKLECDQVEALQMKRMGMEVRESMGVRYERDRVDEMMGVGQDKITTRGIIHKFYTLGSMFFL</sequence>
<dbReference type="AlphaFoldDB" id="A0A9P6NDV1"/>
<evidence type="ECO:0000313" key="2">
    <source>
        <dbReference type="Proteomes" id="UP000886653"/>
    </source>
</evidence>
<protein>
    <submittedName>
        <fullName evidence="1">Uncharacterized protein</fullName>
    </submittedName>
</protein>